<dbReference type="AlphaFoldDB" id="A0A427YSU4"/>
<evidence type="ECO:0000256" key="1">
    <source>
        <dbReference type="ARBA" id="ARBA00023002"/>
    </source>
</evidence>
<dbReference type="STRING" id="1890683.A0A427YSU4"/>
<sequence>MPYTPLKSGKKRIILGLMTFGPDKDAGARITSLDEFKSCLDYFQGQGYNEVDTAHSYVGKKQQAFTREAGWKERGLKIATKYYPNDQSGGHTAANIREKCEHNLRELGTDCVDIFYLHAPDRNTNFAEVLEECNKLYKEGKFKQLGLTRNLDIETVVACRRYGIDIVVYNPLAGGLFSGKVKSKDHLPEDEHSRFGAKSSAGANYRARYFKDATFEALAMVEEVAAKHNLSVIEIALRWVMHHSALNVAKDGGDGIIIGVSSQAQLEDNLKNLEKGPLPDEVVQVLDQAWLHTKAVAPPYWHGTLKYTYDTQAALFGK</sequence>
<evidence type="ECO:0000259" key="2">
    <source>
        <dbReference type="Pfam" id="PF00248"/>
    </source>
</evidence>
<dbReference type="InterPro" id="IPR036812">
    <property type="entry name" value="NAD(P)_OxRdtase_dom_sf"/>
</dbReference>
<dbReference type="OrthoDB" id="2310150at2759"/>
<feature type="domain" description="NADP-dependent oxidoreductase" evidence="2">
    <location>
        <begin position="12"/>
        <end position="156"/>
    </location>
</feature>
<dbReference type="PANTHER" id="PTHR43364">
    <property type="entry name" value="NADH-SPECIFIC METHYLGLYOXAL REDUCTASE-RELATED"/>
    <property type="match status" value="1"/>
</dbReference>
<dbReference type="GO" id="GO:0016491">
    <property type="term" value="F:oxidoreductase activity"/>
    <property type="evidence" value="ECO:0007669"/>
    <property type="project" value="UniProtKB-KW"/>
</dbReference>
<comment type="caution">
    <text evidence="3">The sequence shown here is derived from an EMBL/GenBank/DDBJ whole genome shotgun (WGS) entry which is preliminary data.</text>
</comment>
<proteinExistence type="predicted"/>
<dbReference type="PANTHER" id="PTHR43364:SF4">
    <property type="entry name" value="NAD(P)-LINKED OXIDOREDUCTASE SUPERFAMILY PROTEIN"/>
    <property type="match status" value="1"/>
</dbReference>
<dbReference type="InterPro" id="IPR050523">
    <property type="entry name" value="AKR_Detox_Biosynth"/>
</dbReference>
<organism evidence="3 4">
    <name type="scientific">Saitozyma podzolica</name>
    <dbReference type="NCBI Taxonomy" id="1890683"/>
    <lineage>
        <taxon>Eukaryota</taxon>
        <taxon>Fungi</taxon>
        <taxon>Dikarya</taxon>
        <taxon>Basidiomycota</taxon>
        <taxon>Agaricomycotina</taxon>
        <taxon>Tremellomycetes</taxon>
        <taxon>Tremellales</taxon>
        <taxon>Trimorphomycetaceae</taxon>
        <taxon>Saitozyma</taxon>
    </lineage>
</organism>
<evidence type="ECO:0000313" key="4">
    <source>
        <dbReference type="Proteomes" id="UP000279259"/>
    </source>
</evidence>
<protein>
    <recommendedName>
        <fullName evidence="2">NADP-dependent oxidoreductase domain-containing protein</fullName>
    </recommendedName>
</protein>
<dbReference type="EMBL" id="RSCD01000002">
    <property type="protein sequence ID" value="RSH94204.1"/>
    <property type="molecule type" value="Genomic_DNA"/>
</dbReference>
<gene>
    <name evidence="3" type="ORF">EHS25_004007</name>
</gene>
<feature type="domain" description="NADP-dependent oxidoreductase" evidence="2">
    <location>
        <begin position="158"/>
        <end position="290"/>
    </location>
</feature>
<keyword evidence="4" id="KW-1185">Reference proteome</keyword>
<dbReference type="Proteomes" id="UP000279259">
    <property type="component" value="Unassembled WGS sequence"/>
</dbReference>
<accession>A0A427YSU4</accession>
<dbReference type="SUPFAM" id="SSF51430">
    <property type="entry name" value="NAD(P)-linked oxidoreductase"/>
    <property type="match status" value="1"/>
</dbReference>
<evidence type="ECO:0000313" key="3">
    <source>
        <dbReference type="EMBL" id="RSH94204.1"/>
    </source>
</evidence>
<dbReference type="Pfam" id="PF00248">
    <property type="entry name" value="Aldo_ket_red"/>
    <property type="match status" value="2"/>
</dbReference>
<dbReference type="Gene3D" id="3.20.20.100">
    <property type="entry name" value="NADP-dependent oxidoreductase domain"/>
    <property type="match status" value="1"/>
</dbReference>
<reference evidence="3 4" key="1">
    <citation type="submission" date="2018-11" db="EMBL/GenBank/DDBJ databases">
        <title>Genome sequence of Saitozyma podzolica DSM 27192.</title>
        <authorList>
            <person name="Aliyu H."/>
            <person name="Gorte O."/>
            <person name="Ochsenreither K."/>
        </authorList>
    </citation>
    <scope>NUCLEOTIDE SEQUENCE [LARGE SCALE GENOMIC DNA]</scope>
    <source>
        <strain evidence="3 4">DSM 27192</strain>
    </source>
</reference>
<name>A0A427YSU4_9TREE</name>
<dbReference type="InterPro" id="IPR023210">
    <property type="entry name" value="NADP_OxRdtase_dom"/>
</dbReference>
<dbReference type="PRINTS" id="PR00069">
    <property type="entry name" value="ALDKETRDTASE"/>
</dbReference>
<keyword evidence="1" id="KW-0560">Oxidoreductase</keyword>
<dbReference type="InterPro" id="IPR020471">
    <property type="entry name" value="AKR"/>
</dbReference>